<dbReference type="Pfam" id="PF23286">
    <property type="entry name" value="LRR_13"/>
    <property type="match status" value="1"/>
</dbReference>
<keyword evidence="7" id="KW-1185">Reference proteome</keyword>
<dbReference type="InterPro" id="IPR058546">
    <property type="entry name" value="RPS4B/Roq1-like_LRR"/>
</dbReference>
<feature type="domain" description="Disease resistance protein RPS4B/Roq1-like leucine-rich repeats" evidence="5">
    <location>
        <begin position="230"/>
        <end position="316"/>
    </location>
</feature>
<gene>
    <name evidence="6" type="ORF">CMV_023680</name>
</gene>
<dbReference type="AlphaFoldDB" id="A0A8J4QFL8"/>
<dbReference type="SUPFAM" id="SSF52058">
    <property type="entry name" value="L domain-like"/>
    <property type="match status" value="2"/>
</dbReference>
<evidence type="ECO:0000256" key="2">
    <source>
        <dbReference type="ARBA" id="ARBA00022737"/>
    </source>
</evidence>
<dbReference type="InterPro" id="IPR001611">
    <property type="entry name" value="Leu-rich_rpt"/>
</dbReference>
<protein>
    <recommendedName>
        <fullName evidence="5">Disease resistance protein RPS4B/Roq1-like leucine-rich repeats domain-containing protein</fullName>
    </recommendedName>
</protein>
<dbReference type="InterPro" id="IPR011713">
    <property type="entry name" value="Leu-rich_rpt_3"/>
</dbReference>
<keyword evidence="3" id="KW-0611">Plant defense</keyword>
<dbReference type="Proteomes" id="UP000737018">
    <property type="component" value="Unassembled WGS sequence"/>
</dbReference>
<dbReference type="SMART" id="SM00369">
    <property type="entry name" value="LRR_TYP"/>
    <property type="match status" value="2"/>
</dbReference>
<evidence type="ECO:0000313" key="6">
    <source>
        <dbReference type="EMBL" id="KAF3950587.1"/>
    </source>
</evidence>
<name>A0A8J4QFL8_9ROSI</name>
<comment type="caution">
    <text evidence="6">The sequence shown here is derived from an EMBL/GenBank/DDBJ whole genome shotgun (WGS) entry which is preliminary data.</text>
</comment>
<sequence>MANLKAPGLTAIAPNFWTCSGASKRLNPAKTLTPSQHWHGPFGTTDVLHILKNSTGTEVVEGIMLNMPIEAKEHLSAKAFSKMENLKFLKIGYVHPPQDLIGGPIQFPQGLNYLSNELRVIDWHGYPLKSMSANYQPNKLVELRMHCSNIKQLWKGIIILNELKLIDLSDSRNLIETSDLSGALNLKQLILQRCTGLYKIHASIGDLKRLIQLDLNGCKCLESLPHKISLEALEFFDLGGCSKLKKFPEIVNNMSRLSKLCLSETTIKDPSLLVERSTGLIDLDLRDCKNLSSLPISICSLTSLKTLNISDCSKLDKLAENLGNIEGLEELDGSKTAIKELPSSMVLLKNLQNLSLCGCNFLSSKPSNKLLNFPLLQRRSLDPMGMSMLALSGLSSLTYMNLSYCNLQAVPDVIGCLSSLTNLNLKGNNFVSLPEDIIRLSKLDSLYLSGCTNLRSLPQLPLSIDYLGAEGCTSLETLPLRPEEDSHPHLYLLNYFKLNDNQDYGGMFLTMLRRYIQVDVGIEIEGTGLEVTRCGARLVYEQDIEDLKQNMAGSCSCSITPYEDDLDDSAKDIIIKRSHDDHDGDGDGPSGEVTYNEVDVPHPKRIRLPDLIERFIPHLGNWIGNSSTQEQGDSDCEEEKSQ</sequence>
<feature type="region of interest" description="Disordered" evidence="4">
    <location>
        <begin position="623"/>
        <end position="642"/>
    </location>
</feature>
<dbReference type="Gene3D" id="3.80.10.10">
    <property type="entry name" value="Ribonuclease Inhibitor"/>
    <property type="match status" value="2"/>
</dbReference>
<dbReference type="PANTHER" id="PTHR11017:SF573">
    <property type="entry name" value="ADP-RIBOSYL CYCLASE_CYCLIC ADP-RIBOSE HYDROLASE"/>
    <property type="match status" value="1"/>
</dbReference>
<dbReference type="InterPro" id="IPR003591">
    <property type="entry name" value="Leu-rich_rpt_typical-subtyp"/>
</dbReference>
<dbReference type="InterPro" id="IPR044974">
    <property type="entry name" value="Disease_R_plants"/>
</dbReference>
<evidence type="ECO:0000259" key="5">
    <source>
        <dbReference type="Pfam" id="PF23286"/>
    </source>
</evidence>
<keyword evidence="1" id="KW-0433">Leucine-rich repeat</keyword>
<evidence type="ECO:0000313" key="7">
    <source>
        <dbReference type="Proteomes" id="UP000737018"/>
    </source>
</evidence>
<dbReference type="OrthoDB" id="1435707at2759"/>
<reference evidence="6" key="1">
    <citation type="submission" date="2020-03" db="EMBL/GenBank/DDBJ databases">
        <title>Castanea mollissima Vanexum genome sequencing.</title>
        <authorList>
            <person name="Staton M."/>
        </authorList>
    </citation>
    <scope>NUCLEOTIDE SEQUENCE</scope>
    <source>
        <tissue evidence="6">Leaf</tissue>
    </source>
</reference>
<dbReference type="EMBL" id="JRKL02005374">
    <property type="protein sequence ID" value="KAF3950587.1"/>
    <property type="molecule type" value="Genomic_DNA"/>
</dbReference>
<evidence type="ECO:0000256" key="4">
    <source>
        <dbReference type="SAM" id="MobiDB-lite"/>
    </source>
</evidence>
<dbReference type="Pfam" id="PF13855">
    <property type="entry name" value="LRR_8"/>
    <property type="match status" value="1"/>
</dbReference>
<keyword evidence="2" id="KW-0677">Repeat</keyword>
<organism evidence="6 7">
    <name type="scientific">Castanea mollissima</name>
    <name type="common">Chinese chestnut</name>
    <dbReference type="NCBI Taxonomy" id="60419"/>
    <lineage>
        <taxon>Eukaryota</taxon>
        <taxon>Viridiplantae</taxon>
        <taxon>Streptophyta</taxon>
        <taxon>Embryophyta</taxon>
        <taxon>Tracheophyta</taxon>
        <taxon>Spermatophyta</taxon>
        <taxon>Magnoliopsida</taxon>
        <taxon>eudicotyledons</taxon>
        <taxon>Gunneridae</taxon>
        <taxon>Pentapetalae</taxon>
        <taxon>rosids</taxon>
        <taxon>fabids</taxon>
        <taxon>Fagales</taxon>
        <taxon>Fagaceae</taxon>
        <taxon>Castanea</taxon>
    </lineage>
</organism>
<feature type="compositionally biased region" description="Acidic residues" evidence="4">
    <location>
        <begin position="632"/>
        <end position="642"/>
    </location>
</feature>
<dbReference type="InterPro" id="IPR032675">
    <property type="entry name" value="LRR_dom_sf"/>
</dbReference>
<dbReference type="PANTHER" id="PTHR11017">
    <property type="entry name" value="LEUCINE-RICH REPEAT-CONTAINING PROTEIN"/>
    <property type="match status" value="1"/>
</dbReference>
<dbReference type="Pfam" id="PF07725">
    <property type="entry name" value="LRR_3"/>
    <property type="match status" value="1"/>
</dbReference>
<proteinExistence type="predicted"/>
<evidence type="ECO:0000256" key="1">
    <source>
        <dbReference type="ARBA" id="ARBA00022614"/>
    </source>
</evidence>
<accession>A0A8J4QFL8</accession>
<feature type="region of interest" description="Disordered" evidence="4">
    <location>
        <begin position="578"/>
        <end position="597"/>
    </location>
</feature>
<evidence type="ECO:0000256" key="3">
    <source>
        <dbReference type="ARBA" id="ARBA00022821"/>
    </source>
</evidence>
<dbReference type="GO" id="GO:0006952">
    <property type="term" value="P:defense response"/>
    <property type="evidence" value="ECO:0007669"/>
    <property type="project" value="InterPro"/>
</dbReference>